<dbReference type="EMBL" id="FOYQ01000002">
    <property type="protein sequence ID" value="SFR47908.1"/>
    <property type="molecule type" value="Genomic_DNA"/>
</dbReference>
<dbReference type="InterPro" id="IPR029039">
    <property type="entry name" value="Flavoprotein-like_sf"/>
</dbReference>
<name>A0A1I6H0D4_9FLAO</name>
<sequence>MRYFRLKAIHMSVILGFAGSNSATSINHRFVKYALKSITSEPTELIELRTLKLPIYDVDVEKASGIPGEIQAIYEKLKSSKAWVFSVNEHNGNPSAYTKSLLDWLSRKDKNFGSELKILLLSTSPGRGGAGSSRAAVASMLKRFGTENIWEFGLPSFNHTFSDEQGITDQELATDFREKLNQFLSSI</sequence>
<evidence type="ECO:0000313" key="3">
    <source>
        <dbReference type="Proteomes" id="UP000199534"/>
    </source>
</evidence>
<dbReference type="GO" id="GO:0016491">
    <property type="term" value="F:oxidoreductase activity"/>
    <property type="evidence" value="ECO:0007669"/>
    <property type="project" value="InterPro"/>
</dbReference>
<dbReference type="Gene3D" id="3.40.50.360">
    <property type="match status" value="1"/>
</dbReference>
<dbReference type="SUPFAM" id="SSF52218">
    <property type="entry name" value="Flavoproteins"/>
    <property type="match status" value="1"/>
</dbReference>
<dbReference type="PANTHER" id="PTHR30543:SF21">
    <property type="entry name" value="NAD(P)H-DEPENDENT FMN REDUCTASE LOT6"/>
    <property type="match status" value="1"/>
</dbReference>
<dbReference type="GO" id="GO:0010181">
    <property type="term" value="F:FMN binding"/>
    <property type="evidence" value="ECO:0007669"/>
    <property type="project" value="TreeGrafter"/>
</dbReference>
<keyword evidence="3" id="KW-1185">Reference proteome</keyword>
<dbReference type="InterPro" id="IPR005025">
    <property type="entry name" value="FMN_Rdtase-like_dom"/>
</dbReference>
<dbReference type="InterPro" id="IPR050712">
    <property type="entry name" value="NAD(P)H-dep_reductase"/>
</dbReference>
<feature type="domain" description="NADPH-dependent FMN reductase-like" evidence="1">
    <location>
        <begin position="14"/>
        <end position="137"/>
    </location>
</feature>
<evidence type="ECO:0000259" key="1">
    <source>
        <dbReference type="Pfam" id="PF03358"/>
    </source>
</evidence>
<dbReference type="AlphaFoldDB" id="A0A1I6H0D4"/>
<dbReference type="PANTHER" id="PTHR30543">
    <property type="entry name" value="CHROMATE REDUCTASE"/>
    <property type="match status" value="1"/>
</dbReference>
<dbReference type="Pfam" id="PF03358">
    <property type="entry name" value="FMN_red"/>
    <property type="match status" value="1"/>
</dbReference>
<dbReference type="GO" id="GO:0005829">
    <property type="term" value="C:cytosol"/>
    <property type="evidence" value="ECO:0007669"/>
    <property type="project" value="TreeGrafter"/>
</dbReference>
<accession>A0A1I6H0D4</accession>
<dbReference type="Proteomes" id="UP000199534">
    <property type="component" value="Unassembled WGS sequence"/>
</dbReference>
<proteinExistence type="predicted"/>
<protein>
    <submittedName>
        <fullName evidence="2">NAD(P)H-dependent FMN reductase</fullName>
    </submittedName>
</protein>
<organism evidence="2 3">
    <name type="scientific">Robiginitalea myxolifaciens</name>
    <dbReference type="NCBI Taxonomy" id="400055"/>
    <lineage>
        <taxon>Bacteria</taxon>
        <taxon>Pseudomonadati</taxon>
        <taxon>Bacteroidota</taxon>
        <taxon>Flavobacteriia</taxon>
        <taxon>Flavobacteriales</taxon>
        <taxon>Flavobacteriaceae</taxon>
        <taxon>Robiginitalea</taxon>
    </lineage>
</organism>
<dbReference type="STRING" id="400055.SAMN04490243_1991"/>
<reference evidence="2 3" key="1">
    <citation type="submission" date="2016-10" db="EMBL/GenBank/DDBJ databases">
        <authorList>
            <person name="de Groot N.N."/>
        </authorList>
    </citation>
    <scope>NUCLEOTIDE SEQUENCE [LARGE SCALE GENOMIC DNA]</scope>
    <source>
        <strain evidence="2 3">DSM 21019</strain>
    </source>
</reference>
<gene>
    <name evidence="2" type="ORF">SAMN04490243_1991</name>
</gene>
<evidence type="ECO:0000313" key="2">
    <source>
        <dbReference type="EMBL" id="SFR47908.1"/>
    </source>
</evidence>